<dbReference type="EMBL" id="GDID01005406">
    <property type="protein sequence ID" value="JAP91200.1"/>
    <property type="molecule type" value="Transcribed_RNA"/>
</dbReference>
<dbReference type="GO" id="GO:0000028">
    <property type="term" value="P:ribosomal small subunit assembly"/>
    <property type="evidence" value="ECO:0007669"/>
    <property type="project" value="TreeGrafter"/>
</dbReference>
<dbReference type="GO" id="GO:0022627">
    <property type="term" value="C:cytosolic small ribosomal subunit"/>
    <property type="evidence" value="ECO:0007669"/>
    <property type="project" value="TreeGrafter"/>
</dbReference>
<dbReference type="SMART" id="SM01413">
    <property type="entry name" value="Ribosomal_S19e"/>
    <property type="match status" value="1"/>
</dbReference>
<gene>
    <name evidence="4" type="ORF">TPC1_17256</name>
</gene>
<dbReference type="Gene3D" id="1.10.10.10">
    <property type="entry name" value="Winged helix-like DNA-binding domain superfamily/Winged helix DNA-binding domain"/>
    <property type="match status" value="1"/>
</dbReference>
<dbReference type="FunFam" id="1.10.10.10:FF:000118">
    <property type="entry name" value="40S ribosomal protein S19"/>
    <property type="match status" value="1"/>
</dbReference>
<dbReference type="GO" id="GO:0003735">
    <property type="term" value="F:structural constituent of ribosome"/>
    <property type="evidence" value="ECO:0007669"/>
    <property type="project" value="InterPro"/>
</dbReference>
<proteinExistence type="inferred from homology"/>
<dbReference type="PANTHER" id="PTHR11710:SF0">
    <property type="entry name" value="40S RIBOSOMAL PROTEIN S19"/>
    <property type="match status" value="1"/>
</dbReference>
<evidence type="ECO:0000256" key="1">
    <source>
        <dbReference type="ARBA" id="ARBA00010014"/>
    </source>
</evidence>
<keyword evidence="2 4" id="KW-0689">Ribosomal protein</keyword>
<dbReference type="Pfam" id="PF01090">
    <property type="entry name" value="Ribosomal_S19e"/>
    <property type="match status" value="1"/>
</dbReference>
<evidence type="ECO:0000313" key="4">
    <source>
        <dbReference type="EMBL" id="JAP91200.1"/>
    </source>
</evidence>
<organism evidence="4">
    <name type="scientific">Trepomonas sp. PC1</name>
    <dbReference type="NCBI Taxonomy" id="1076344"/>
    <lineage>
        <taxon>Eukaryota</taxon>
        <taxon>Metamonada</taxon>
        <taxon>Diplomonadida</taxon>
        <taxon>Hexamitidae</taxon>
        <taxon>Hexamitinae</taxon>
        <taxon>Trepomonas</taxon>
    </lineage>
</organism>
<evidence type="ECO:0000256" key="3">
    <source>
        <dbReference type="ARBA" id="ARBA00023274"/>
    </source>
</evidence>
<dbReference type="GO" id="GO:0006412">
    <property type="term" value="P:translation"/>
    <property type="evidence" value="ECO:0007669"/>
    <property type="project" value="InterPro"/>
</dbReference>
<dbReference type="SUPFAM" id="SSF46785">
    <property type="entry name" value="Winged helix' DNA-binding domain"/>
    <property type="match status" value="1"/>
</dbReference>
<keyword evidence="3" id="KW-0687">Ribonucleoprotein</keyword>
<reference evidence="4" key="1">
    <citation type="submission" date="2015-07" db="EMBL/GenBank/DDBJ databases">
        <title>Adaptation to a free-living lifestyle via gene acquisitions in the diplomonad Trepomonas sp. PC1.</title>
        <authorList>
            <person name="Xu F."/>
            <person name="Jerlstrom-Hultqvist J."/>
            <person name="Kolisko M."/>
            <person name="Simpson A.G.B."/>
            <person name="Roger A.J."/>
            <person name="Svard S.G."/>
            <person name="Andersson J.O."/>
        </authorList>
    </citation>
    <scope>NUCLEOTIDE SEQUENCE</scope>
    <source>
        <strain evidence="4">PC1</strain>
    </source>
</reference>
<dbReference type="InterPro" id="IPR036388">
    <property type="entry name" value="WH-like_DNA-bd_sf"/>
</dbReference>
<evidence type="ECO:0000256" key="2">
    <source>
        <dbReference type="ARBA" id="ARBA00022980"/>
    </source>
</evidence>
<protein>
    <submittedName>
        <fullName evidence="4">Ribosomal protein S19e</fullName>
    </submittedName>
</protein>
<sequence length="141" mass="15760">MPKVGVNDISANIFIEKLAAHLKSQGSIQQPAWSTFVKTSVARQFSPENSDWYYVRSAAILRRMYCEGTQTGNGIGDFRRMFGGCKDGSVVPRHFHLASGQIITTIIKQVQTLGYVEKSDNGRKLTEKGKKFLDQFASQLK</sequence>
<accession>A0A146K2R6</accession>
<dbReference type="InterPro" id="IPR036390">
    <property type="entry name" value="WH_DNA-bd_sf"/>
</dbReference>
<dbReference type="GO" id="GO:0003723">
    <property type="term" value="F:RNA binding"/>
    <property type="evidence" value="ECO:0007669"/>
    <property type="project" value="TreeGrafter"/>
</dbReference>
<dbReference type="AlphaFoldDB" id="A0A146K2R6"/>
<name>A0A146K2R6_9EUKA</name>
<comment type="similarity">
    <text evidence="1">Belongs to the eukaryotic ribosomal protein eS19 family.</text>
</comment>
<dbReference type="InterPro" id="IPR001266">
    <property type="entry name" value="Ribosomal_eS19"/>
</dbReference>
<dbReference type="PANTHER" id="PTHR11710">
    <property type="entry name" value="40S RIBOSOMAL PROTEIN S19"/>
    <property type="match status" value="1"/>
</dbReference>